<dbReference type="InterPro" id="IPR036388">
    <property type="entry name" value="WH-like_DNA-bd_sf"/>
</dbReference>
<dbReference type="Proteomes" id="UP000254794">
    <property type="component" value="Unassembled WGS sequence"/>
</dbReference>
<evidence type="ECO:0000259" key="1">
    <source>
        <dbReference type="PROSITE" id="PS50043"/>
    </source>
</evidence>
<proteinExistence type="predicted"/>
<protein>
    <submittedName>
        <fullName evidence="2">Transcription regulator protein, response regulator containing CheY-like receiver domain and HTH DNA-binding domain</fullName>
    </submittedName>
</protein>
<feature type="domain" description="HTH luxR-type" evidence="1">
    <location>
        <begin position="210"/>
        <end position="275"/>
    </location>
</feature>
<dbReference type="SMART" id="SM00421">
    <property type="entry name" value="HTH_LUXR"/>
    <property type="match status" value="1"/>
</dbReference>
<accession>A0A378JI25</accession>
<dbReference type="OrthoDB" id="5646828at2"/>
<dbReference type="AlphaFoldDB" id="A0A378JI25"/>
<keyword evidence="2" id="KW-0238">DNA-binding</keyword>
<evidence type="ECO:0000313" key="3">
    <source>
        <dbReference type="Proteomes" id="UP000254794"/>
    </source>
</evidence>
<organism evidence="2 3">
    <name type="scientific">Legionella busanensis</name>
    <dbReference type="NCBI Taxonomy" id="190655"/>
    <lineage>
        <taxon>Bacteria</taxon>
        <taxon>Pseudomonadati</taxon>
        <taxon>Pseudomonadota</taxon>
        <taxon>Gammaproteobacteria</taxon>
        <taxon>Legionellales</taxon>
        <taxon>Legionellaceae</taxon>
        <taxon>Legionella</taxon>
    </lineage>
</organism>
<dbReference type="SUPFAM" id="SSF46894">
    <property type="entry name" value="C-terminal effector domain of the bipartite response regulators"/>
    <property type="match status" value="1"/>
</dbReference>
<dbReference type="RefSeq" id="WP_115330634.1">
    <property type="nucleotide sequence ID" value="NZ_CAAAHP010000001.1"/>
</dbReference>
<dbReference type="InterPro" id="IPR016032">
    <property type="entry name" value="Sig_transdc_resp-reg_C-effctor"/>
</dbReference>
<reference evidence="2 3" key="1">
    <citation type="submission" date="2018-06" db="EMBL/GenBank/DDBJ databases">
        <authorList>
            <consortium name="Pathogen Informatics"/>
            <person name="Doyle S."/>
        </authorList>
    </citation>
    <scope>NUCLEOTIDE SEQUENCE [LARGE SCALE GENOMIC DNA]</scope>
    <source>
        <strain evidence="2 3">NCTC13316</strain>
    </source>
</reference>
<dbReference type="Pfam" id="PF00196">
    <property type="entry name" value="GerE"/>
    <property type="match status" value="1"/>
</dbReference>
<dbReference type="GO" id="GO:0003677">
    <property type="term" value="F:DNA binding"/>
    <property type="evidence" value="ECO:0007669"/>
    <property type="project" value="UniProtKB-KW"/>
</dbReference>
<dbReference type="PROSITE" id="PS00622">
    <property type="entry name" value="HTH_LUXR_1"/>
    <property type="match status" value="1"/>
</dbReference>
<dbReference type="InterPro" id="IPR000792">
    <property type="entry name" value="Tscrpt_reg_LuxR_C"/>
</dbReference>
<dbReference type="PROSITE" id="PS50043">
    <property type="entry name" value="HTH_LUXR_2"/>
    <property type="match status" value="1"/>
</dbReference>
<dbReference type="EMBL" id="UGOD01000001">
    <property type="protein sequence ID" value="STX50966.1"/>
    <property type="molecule type" value="Genomic_DNA"/>
</dbReference>
<sequence length="282" mass="33643">MANDKHISFVSCTEIQNICKPLIEHSLIRFFEYTRIYTNGSRTELSNNLPFLNHTFVRIKPFEQLYTPELIPVNQRYLLTTEWVENLQNPAKRILQDKIAHHQNILDIGNKLLIAERNNNYTEYFQFASSKHVRDINNYFLNHLDMFEQFKVYFKEKASFIINKAIQDPLIKPWRNNYLTKHNNHNDEILYVEKKSYFNKNYTINNLLNSKGDKIKLTKRELDCAYLLIRGKTYREIAVSLSLSPRSIESYIESIKNKTSCYKKSELIEWLLKNKLTLFDKN</sequence>
<dbReference type="GO" id="GO:0006355">
    <property type="term" value="P:regulation of DNA-templated transcription"/>
    <property type="evidence" value="ECO:0007669"/>
    <property type="project" value="InterPro"/>
</dbReference>
<gene>
    <name evidence="2" type="ORF">NCTC13316_01055</name>
</gene>
<dbReference type="PRINTS" id="PR00038">
    <property type="entry name" value="HTHLUXR"/>
</dbReference>
<evidence type="ECO:0000313" key="2">
    <source>
        <dbReference type="EMBL" id="STX50966.1"/>
    </source>
</evidence>
<keyword evidence="3" id="KW-1185">Reference proteome</keyword>
<name>A0A378JI25_9GAMM</name>
<dbReference type="Gene3D" id="1.10.10.10">
    <property type="entry name" value="Winged helix-like DNA-binding domain superfamily/Winged helix DNA-binding domain"/>
    <property type="match status" value="1"/>
</dbReference>